<protein>
    <submittedName>
        <fullName evidence="1">Uncharacterized protein</fullName>
    </submittedName>
</protein>
<dbReference type="Proteomes" id="UP001287286">
    <property type="component" value="Unassembled WGS sequence"/>
</dbReference>
<evidence type="ECO:0000313" key="2">
    <source>
        <dbReference type="Proteomes" id="UP001287286"/>
    </source>
</evidence>
<proteinExistence type="predicted"/>
<comment type="caution">
    <text evidence="1">The sequence shown here is derived from an EMBL/GenBank/DDBJ whole genome shotgun (WGS) entry which is preliminary data.</text>
</comment>
<gene>
    <name evidence="1" type="ORF">Purlil1_14059</name>
</gene>
<evidence type="ECO:0000313" key="1">
    <source>
        <dbReference type="EMBL" id="KAK4065109.1"/>
    </source>
</evidence>
<dbReference type="EMBL" id="JAWRVI010000432">
    <property type="protein sequence ID" value="KAK4065109.1"/>
    <property type="molecule type" value="Genomic_DNA"/>
</dbReference>
<reference evidence="1 2" key="1">
    <citation type="journal article" date="2024" name="Microbiol. Resour. Announc.">
        <title>Genome annotations for the ascomycete fungi Trichoderma harzianum, Trichoderma aggressivum, and Purpureocillium lilacinum.</title>
        <authorList>
            <person name="Beijen E.P.W."/>
            <person name="Ohm R.A."/>
        </authorList>
    </citation>
    <scope>NUCLEOTIDE SEQUENCE [LARGE SCALE GENOMIC DNA]</scope>
    <source>
        <strain evidence="1 2">CBS 150709</strain>
    </source>
</reference>
<keyword evidence="2" id="KW-1185">Reference proteome</keyword>
<organism evidence="1 2">
    <name type="scientific">Purpureocillium lilacinum</name>
    <name type="common">Paecilomyces lilacinus</name>
    <dbReference type="NCBI Taxonomy" id="33203"/>
    <lineage>
        <taxon>Eukaryota</taxon>
        <taxon>Fungi</taxon>
        <taxon>Dikarya</taxon>
        <taxon>Ascomycota</taxon>
        <taxon>Pezizomycotina</taxon>
        <taxon>Sordariomycetes</taxon>
        <taxon>Hypocreomycetidae</taxon>
        <taxon>Hypocreales</taxon>
        <taxon>Ophiocordycipitaceae</taxon>
        <taxon>Purpureocillium</taxon>
    </lineage>
</organism>
<sequence length="225" mass="24774">MYRRLLRHRTCGAARACRGNQLWAVLHGHDQRARPTGTAKEEGVCSLVATTPERPPAVRVVRNTVDPGRVIADLGGAERAVLPGLRREEQLWAVVWNTLLHPPGMAAPRSETVRFTIPRCLGPSEARNTPVTANVDADEHIIPPGQLDQWQKCRTIQSVPIVTPRRRSTALRPVRPTPLMEANILDGAGACLDPVLKWTHSQEAASPRGLLSRKAQWRFIDGSGP</sequence>
<name>A0ABR0BCC3_PURLI</name>
<accession>A0ABR0BCC3</accession>